<comment type="caution">
    <text evidence="2">The sequence shown here is derived from an EMBL/GenBank/DDBJ whole genome shotgun (WGS) entry which is preliminary data.</text>
</comment>
<dbReference type="Pfam" id="PF00485">
    <property type="entry name" value="PRK"/>
    <property type="match status" value="1"/>
</dbReference>
<dbReference type="Proteomes" id="UP000076486">
    <property type="component" value="Unassembled WGS sequence"/>
</dbReference>
<sequence>MEDVTPWQQQFCNEHKLPITYISQFDHALSWFKKEVLDQSNPLCIAVSGCQGSGKSTLSAYFVAYLKSQGKMAESVSIDDFYFSKAKRLALSKQYAPPFVTRGAPGTHDIEQAITAVNRFKQGKPFVLPRFDKAMDDPHPEEKWTSVNTKLDVLVVEGWCLGLPHQTAAQLTESCNAFEAQGDPERLYRSQVNSFLKTDYQRLFRLFDRLVFLNGQSFEHVLRWRLEQEHKLIERCGKGMSEQQIEAFIQPFQRLTEWGIKTLPDRCDLELVLSKDRSIILNNDYKQ</sequence>
<reference evidence="2 3" key="1">
    <citation type="submission" date="2013-07" db="EMBL/GenBank/DDBJ databases">
        <title>Comparative Genomic and Metabolomic Analysis of Twelve Strains of Pseudoalteromonas luteoviolacea.</title>
        <authorList>
            <person name="Vynne N.G."/>
            <person name="Mansson M."/>
            <person name="Gram L."/>
        </authorList>
    </citation>
    <scope>NUCLEOTIDE SEQUENCE [LARGE SCALE GENOMIC DNA]</scope>
    <source>
        <strain evidence="2 3">CPMOR-1</strain>
    </source>
</reference>
<gene>
    <name evidence="2" type="ORF">N473_13330</name>
</gene>
<dbReference type="InterPro" id="IPR006083">
    <property type="entry name" value="PRK/URK"/>
</dbReference>
<name>A0A162BNK1_9GAMM</name>
<protein>
    <recommendedName>
        <fullName evidence="1">Phosphoribulokinase/uridine kinase domain-containing protein</fullName>
    </recommendedName>
</protein>
<organism evidence="2 3">
    <name type="scientific">Pseudoalteromonas luteoviolacea CPMOR-1</name>
    <dbReference type="NCBI Taxonomy" id="1365248"/>
    <lineage>
        <taxon>Bacteria</taxon>
        <taxon>Pseudomonadati</taxon>
        <taxon>Pseudomonadota</taxon>
        <taxon>Gammaproteobacteria</taxon>
        <taxon>Alteromonadales</taxon>
        <taxon>Pseudoalteromonadaceae</taxon>
        <taxon>Pseudoalteromonas</taxon>
    </lineage>
</organism>
<evidence type="ECO:0000313" key="2">
    <source>
        <dbReference type="EMBL" id="KZN64769.1"/>
    </source>
</evidence>
<evidence type="ECO:0000259" key="1">
    <source>
        <dbReference type="Pfam" id="PF00485"/>
    </source>
</evidence>
<evidence type="ECO:0000313" key="3">
    <source>
        <dbReference type="Proteomes" id="UP000076486"/>
    </source>
</evidence>
<dbReference type="Gene3D" id="3.40.50.300">
    <property type="entry name" value="P-loop containing nucleotide triphosphate hydrolases"/>
    <property type="match status" value="1"/>
</dbReference>
<dbReference type="AlphaFoldDB" id="A0A162BNK1"/>
<dbReference type="InterPro" id="IPR027417">
    <property type="entry name" value="P-loop_NTPase"/>
</dbReference>
<dbReference type="GO" id="GO:0005524">
    <property type="term" value="F:ATP binding"/>
    <property type="evidence" value="ECO:0007669"/>
    <property type="project" value="InterPro"/>
</dbReference>
<dbReference type="GO" id="GO:0016301">
    <property type="term" value="F:kinase activity"/>
    <property type="evidence" value="ECO:0007669"/>
    <property type="project" value="InterPro"/>
</dbReference>
<dbReference type="SUPFAM" id="SSF52540">
    <property type="entry name" value="P-loop containing nucleoside triphosphate hydrolases"/>
    <property type="match status" value="1"/>
</dbReference>
<accession>A0A162BNK1</accession>
<dbReference type="PATRIC" id="fig|1365248.3.peg.1578"/>
<feature type="domain" description="Phosphoribulokinase/uridine kinase" evidence="1">
    <location>
        <begin position="45"/>
        <end position="158"/>
    </location>
</feature>
<proteinExistence type="predicted"/>
<dbReference type="RefSeq" id="WP_081221011.1">
    <property type="nucleotide sequence ID" value="NZ_AUYC01000020.1"/>
</dbReference>
<dbReference type="EMBL" id="AUYC01000020">
    <property type="protein sequence ID" value="KZN64769.1"/>
    <property type="molecule type" value="Genomic_DNA"/>
</dbReference>
<dbReference type="PANTHER" id="PTHR10285">
    <property type="entry name" value="URIDINE KINASE"/>
    <property type="match status" value="1"/>
</dbReference>